<comment type="caution">
    <text evidence="1">The sequence shown here is derived from an EMBL/GenBank/DDBJ whole genome shotgun (WGS) entry which is preliminary data.</text>
</comment>
<protein>
    <submittedName>
        <fullName evidence="1">Uncharacterized protein</fullName>
    </submittedName>
</protein>
<organism evidence="1 2">
    <name type="scientific">Macrosiphum euphorbiae</name>
    <name type="common">potato aphid</name>
    <dbReference type="NCBI Taxonomy" id="13131"/>
    <lineage>
        <taxon>Eukaryota</taxon>
        <taxon>Metazoa</taxon>
        <taxon>Ecdysozoa</taxon>
        <taxon>Arthropoda</taxon>
        <taxon>Hexapoda</taxon>
        <taxon>Insecta</taxon>
        <taxon>Pterygota</taxon>
        <taxon>Neoptera</taxon>
        <taxon>Paraneoptera</taxon>
        <taxon>Hemiptera</taxon>
        <taxon>Sternorrhyncha</taxon>
        <taxon>Aphidomorpha</taxon>
        <taxon>Aphidoidea</taxon>
        <taxon>Aphididae</taxon>
        <taxon>Macrosiphini</taxon>
        <taxon>Macrosiphum</taxon>
    </lineage>
</organism>
<name>A0AAV0X8X4_9HEMI</name>
<sequence>MFALPSGYVAAQEAGKTFAADYYGRLNASAESVVDMFSQRSRYYSMDSLNGRPAVGRSDIVREVRRFLGTYSGGRRSVCVLSVDAQIDADGHGGRPTGKNFGRYDSDDCSDNGSDLDEPSLAVFVRAEWTDMARRTLAPMPFVQTFRVRCLRAAVHGYRFKIDITVVKTMVAIIDGGIQPPLQGRHRRADAADHNHGNV</sequence>
<dbReference type="Gene3D" id="3.10.450.50">
    <property type="match status" value="1"/>
</dbReference>
<proteinExistence type="predicted"/>
<evidence type="ECO:0000313" key="2">
    <source>
        <dbReference type="Proteomes" id="UP001160148"/>
    </source>
</evidence>
<accession>A0AAV0X8X4</accession>
<gene>
    <name evidence="1" type="ORF">MEUPH1_LOCUS19558</name>
</gene>
<reference evidence="1 2" key="1">
    <citation type="submission" date="2023-01" db="EMBL/GenBank/DDBJ databases">
        <authorList>
            <person name="Whitehead M."/>
        </authorList>
    </citation>
    <scope>NUCLEOTIDE SEQUENCE [LARGE SCALE GENOMIC DNA]</scope>
</reference>
<dbReference type="EMBL" id="CARXXK010000004">
    <property type="protein sequence ID" value="CAI6364770.1"/>
    <property type="molecule type" value="Genomic_DNA"/>
</dbReference>
<keyword evidence="2" id="KW-1185">Reference proteome</keyword>
<dbReference type="AlphaFoldDB" id="A0AAV0X8X4"/>
<dbReference type="Proteomes" id="UP001160148">
    <property type="component" value="Unassembled WGS sequence"/>
</dbReference>
<evidence type="ECO:0000313" key="1">
    <source>
        <dbReference type="EMBL" id="CAI6364770.1"/>
    </source>
</evidence>